<accession>A0A7W3XT11</accession>
<evidence type="ECO:0000313" key="3">
    <source>
        <dbReference type="Proteomes" id="UP000567067"/>
    </source>
</evidence>
<keyword evidence="3" id="KW-1185">Reference proteome</keyword>
<reference evidence="2 3" key="1">
    <citation type="submission" date="2020-08" db="EMBL/GenBank/DDBJ databases">
        <title>Genomic Encyclopedia of Type Strains, Phase III (KMG-III): the genomes of soil and plant-associated and newly described type strains.</title>
        <authorList>
            <person name="Whitman W."/>
        </authorList>
    </citation>
    <scope>NUCLEOTIDE SEQUENCE [LARGE SCALE GENOMIC DNA]</scope>
    <source>
        <strain evidence="2 3">CECT 8693</strain>
    </source>
</reference>
<feature type="coiled-coil region" evidence="1">
    <location>
        <begin position="539"/>
        <end position="566"/>
    </location>
</feature>
<name>A0A7W3XT11_9BACL</name>
<protein>
    <submittedName>
        <fullName evidence="2">Uncharacterized protein</fullName>
    </submittedName>
</protein>
<evidence type="ECO:0000313" key="2">
    <source>
        <dbReference type="EMBL" id="MBA9087272.1"/>
    </source>
</evidence>
<comment type="caution">
    <text evidence="2">The sequence shown here is derived from an EMBL/GenBank/DDBJ whole genome shotgun (WGS) entry which is preliminary data.</text>
</comment>
<dbReference type="Proteomes" id="UP000567067">
    <property type="component" value="Unassembled WGS sequence"/>
</dbReference>
<keyword evidence="1" id="KW-0175">Coiled coil</keyword>
<dbReference type="EMBL" id="JACJIP010000028">
    <property type="protein sequence ID" value="MBA9087272.1"/>
    <property type="molecule type" value="Genomic_DNA"/>
</dbReference>
<feature type="coiled-coil region" evidence="1">
    <location>
        <begin position="120"/>
        <end position="158"/>
    </location>
</feature>
<feature type="coiled-coil region" evidence="1">
    <location>
        <begin position="407"/>
        <end position="483"/>
    </location>
</feature>
<organism evidence="2 3">
    <name type="scientific">Fontibacillus solani</name>
    <dbReference type="NCBI Taxonomy" id="1572857"/>
    <lineage>
        <taxon>Bacteria</taxon>
        <taxon>Bacillati</taxon>
        <taxon>Bacillota</taxon>
        <taxon>Bacilli</taxon>
        <taxon>Bacillales</taxon>
        <taxon>Paenibacillaceae</taxon>
        <taxon>Fontibacillus</taxon>
    </lineage>
</organism>
<sequence>MLNQIDRLVQEGEGEQLVDIISRLEEELSSALGMDAMVHALSAKEGTGVDIFRSQLFEKLVSEVEHFKSSTAALRLQRLLTEASSIYTQEESLLKAALTDGSEGVERQKVLLDRERTQTMKIVEKEKQSLLGERQQLRTKLKSDLQQLGARMKQAATEVTGQVKDRESSQTAGLAMQQKVLQEKSRFTAEALQEIKERCTKGFELQLAEIEQSAGTLRIPAPDLSELESRQQQRMTALHGDLEQLKQRYEAVAGQIGTAEPDAGVKEELYGIEVEVERIKLQLDASYVPVYVEREVGDPNAFKKLGKDVGKLIDFAIMFVPVAGQTTTAKKLATEGVKGVTKEVLKKSTKEMIKHSAKDLLRTGPIIKSAVPSNPMLDILNLASFEGIGEKIGSSLDEAYRSSRIEMVEDEEQRKTFYQQKQQLELEYLQKQRSLKQAKGAIQDQKQTELRQAAEKAQLENLLREKECALQQLEDKLQVERKEESVRLLRTGTQEVMLGFLDKELALMDAWVEAQLLITQRAISEGLEEYYSEQFQMLDEKMQQLLERAQAETDTLQRKLAEVQGAIVRCGQLKEALALGESVGMAG</sequence>
<evidence type="ECO:0000256" key="1">
    <source>
        <dbReference type="SAM" id="Coils"/>
    </source>
</evidence>
<gene>
    <name evidence="2" type="ORF">FHR92_003756</name>
</gene>
<proteinExistence type="predicted"/>
<dbReference type="AlphaFoldDB" id="A0A7W3XT11"/>